<evidence type="ECO:0008006" key="3">
    <source>
        <dbReference type="Google" id="ProtNLM"/>
    </source>
</evidence>
<evidence type="ECO:0000313" key="2">
    <source>
        <dbReference type="Proteomes" id="UP000815325"/>
    </source>
</evidence>
<gene>
    <name evidence="1" type="ORF">DUNSADRAFT_14532</name>
</gene>
<dbReference type="Proteomes" id="UP000815325">
    <property type="component" value="Unassembled WGS sequence"/>
</dbReference>
<comment type="caution">
    <text evidence="1">The sequence shown here is derived from an EMBL/GenBank/DDBJ whole genome shotgun (WGS) entry which is preliminary data.</text>
</comment>
<protein>
    <recommendedName>
        <fullName evidence="3">Encoded protein</fullName>
    </recommendedName>
</protein>
<sequence>MGLPTAGCQNLHHLLLSVFPHDCAGGIMCLQPKNERRSPVTSAKDSRKIAVVDVIRNQLTAWSYINHHWVGTRS</sequence>
<accession>A0ABQ7G784</accession>
<reference evidence="1" key="1">
    <citation type="submission" date="2017-08" db="EMBL/GenBank/DDBJ databases">
        <authorList>
            <person name="Polle J.E."/>
            <person name="Barry K."/>
            <person name="Cushman J."/>
            <person name="Schmutz J."/>
            <person name="Tran D."/>
            <person name="Hathwaick L.T."/>
            <person name="Yim W.C."/>
            <person name="Jenkins J."/>
            <person name="Mckie-Krisberg Z.M."/>
            <person name="Prochnik S."/>
            <person name="Lindquist E."/>
            <person name="Dockter R.B."/>
            <person name="Adam C."/>
            <person name="Molina H."/>
            <person name="Bunkerborg J."/>
            <person name="Jin E."/>
            <person name="Buchheim M."/>
            <person name="Magnuson J."/>
        </authorList>
    </citation>
    <scope>NUCLEOTIDE SEQUENCE</scope>
    <source>
        <strain evidence="1">CCAP 19/18</strain>
    </source>
</reference>
<proteinExistence type="predicted"/>
<evidence type="ECO:0000313" key="1">
    <source>
        <dbReference type="EMBL" id="KAF5830475.1"/>
    </source>
</evidence>
<organism evidence="1 2">
    <name type="scientific">Dunaliella salina</name>
    <name type="common">Green alga</name>
    <name type="synonym">Protococcus salinus</name>
    <dbReference type="NCBI Taxonomy" id="3046"/>
    <lineage>
        <taxon>Eukaryota</taxon>
        <taxon>Viridiplantae</taxon>
        <taxon>Chlorophyta</taxon>
        <taxon>core chlorophytes</taxon>
        <taxon>Chlorophyceae</taxon>
        <taxon>CS clade</taxon>
        <taxon>Chlamydomonadales</taxon>
        <taxon>Dunaliellaceae</taxon>
        <taxon>Dunaliella</taxon>
    </lineage>
</organism>
<keyword evidence="2" id="KW-1185">Reference proteome</keyword>
<dbReference type="EMBL" id="MU070038">
    <property type="protein sequence ID" value="KAF5830475.1"/>
    <property type="molecule type" value="Genomic_DNA"/>
</dbReference>
<name>A0ABQ7G784_DUNSA</name>